<feature type="region of interest" description="Disordered" evidence="8">
    <location>
        <begin position="943"/>
        <end position="974"/>
    </location>
</feature>
<dbReference type="GO" id="GO:0010008">
    <property type="term" value="C:endosome membrane"/>
    <property type="evidence" value="ECO:0007669"/>
    <property type="project" value="TreeGrafter"/>
</dbReference>
<dbReference type="NCBIfam" id="NF040713">
    <property type="entry name" value="ZapE"/>
    <property type="match status" value="1"/>
</dbReference>
<dbReference type="InterPro" id="IPR021841">
    <property type="entry name" value="VAC14_Fig4p-bd"/>
</dbReference>
<gene>
    <name evidence="10" type="ORF">RDB_LOCUS151860</name>
</gene>
<dbReference type="Pfam" id="PF03969">
    <property type="entry name" value="AFG1_ATPase"/>
    <property type="match status" value="1"/>
</dbReference>
<evidence type="ECO:0000259" key="9">
    <source>
        <dbReference type="Pfam" id="PF11916"/>
    </source>
</evidence>
<dbReference type="EMBL" id="CAJMXA010003888">
    <property type="protein sequence ID" value="CAE6522713.1"/>
    <property type="molecule type" value="Genomic_DNA"/>
</dbReference>
<evidence type="ECO:0000256" key="4">
    <source>
        <dbReference type="ARBA" id="ARBA00022737"/>
    </source>
</evidence>
<dbReference type="GO" id="GO:0000329">
    <property type="term" value="C:fungal-type vacuole membrane"/>
    <property type="evidence" value="ECO:0007669"/>
    <property type="project" value="TreeGrafter"/>
</dbReference>
<accession>A0A8H3DH06</accession>
<dbReference type="Pfam" id="PF11916">
    <property type="entry name" value="Vac14_Fig4_bd"/>
    <property type="match status" value="1"/>
</dbReference>
<dbReference type="GO" id="GO:0070772">
    <property type="term" value="C:PAS complex"/>
    <property type="evidence" value="ECO:0007669"/>
    <property type="project" value="InterPro"/>
</dbReference>
<keyword evidence="5" id="KW-0547">Nucleotide-binding</keyword>
<comment type="subcellular location">
    <subcellularLocation>
        <location evidence="1">Endomembrane system</location>
    </subcellularLocation>
</comment>
<keyword evidence="4" id="KW-0677">Repeat</keyword>
<dbReference type="Gene3D" id="3.40.50.300">
    <property type="entry name" value="P-loop containing nucleotide triphosphate hydrolases"/>
    <property type="match status" value="1"/>
</dbReference>
<protein>
    <recommendedName>
        <fullName evidence="9">Vacuolar protein 14 C-terminal Fig4-binding domain-containing protein</fullName>
    </recommendedName>
</protein>
<evidence type="ECO:0000256" key="5">
    <source>
        <dbReference type="ARBA" id="ARBA00022741"/>
    </source>
</evidence>
<dbReference type="GO" id="GO:0016887">
    <property type="term" value="F:ATP hydrolysis activity"/>
    <property type="evidence" value="ECO:0007669"/>
    <property type="project" value="InterPro"/>
</dbReference>
<dbReference type="GO" id="GO:0005524">
    <property type="term" value="F:ATP binding"/>
    <property type="evidence" value="ECO:0007669"/>
    <property type="project" value="UniProtKB-KW"/>
</dbReference>
<feature type="compositionally biased region" description="Polar residues" evidence="8">
    <location>
        <begin position="1333"/>
        <end position="1345"/>
    </location>
</feature>
<dbReference type="InterPro" id="IPR011989">
    <property type="entry name" value="ARM-like"/>
</dbReference>
<dbReference type="SUPFAM" id="SSF48371">
    <property type="entry name" value="ARM repeat"/>
    <property type="match status" value="1"/>
</dbReference>
<comment type="similarity">
    <text evidence="2">Belongs to the VAC14 family.</text>
</comment>
<dbReference type="PANTHER" id="PTHR16023">
    <property type="entry name" value="TAX1 BINDING PROTEIN-RELATED"/>
    <property type="match status" value="1"/>
</dbReference>
<evidence type="ECO:0000256" key="3">
    <source>
        <dbReference type="ARBA" id="ARBA00010322"/>
    </source>
</evidence>
<evidence type="ECO:0000256" key="7">
    <source>
        <dbReference type="ARBA" id="ARBA00023136"/>
    </source>
</evidence>
<dbReference type="InterPro" id="IPR005654">
    <property type="entry name" value="ATPase_AFG1-like"/>
</dbReference>
<dbReference type="Pfam" id="PF12755">
    <property type="entry name" value="Vac14_Fab1_bd"/>
    <property type="match status" value="1"/>
</dbReference>
<comment type="caution">
    <text evidence="10">The sequence shown here is derived from an EMBL/GenBank/DDBJ whole genome shotgun (WGS) entry which is preliminary data.</text>
</comment>
<organism evidence="10 11">
    <name type="scientific">Rhizoctonia solani</name>
    <dbReference type="NCBI Taxonomy" id="456999"/>
    <lineage>
        <taxon>Eukaryota</taxon>
        <taxon>Fungi</taxon>
        <taxon>Dikarya</taxon>
        <taxon>Basidiomycota</taxon>
        <taxon>Agaricomycotina</taxon>
        <taxon>Agaricomycetes</taxon>
        <taxon>Cantharellales</taxon>
        <taxon>Ceratobasidiaceae</taxon>
        <taxon>Rhizoctonia</taxon>
    </lineage>
</organism>
<keyword evidence="6" id="KW-0067">ATP-binding</keyword>
<feature type="compositionally biased region" description="Polar residues" evidence="8">
    <location>
        <begin position="745"/>
        <end position="757"/>
    </location>
</feature>
<feature type="region of interest" description="Disordered" evidence="8">
    <location>
        <begin position="729"/>
        <end position="777"/>
    </location>
</feature>
<dbReference type="InterPro" id="IPR027417">
    <property type="entry name" value="P-loop_NTPase"/>
</dbReference>
<evidence type="ECO:0000256" key="8">
    <source>
        <dbReference type="SAM" id="MobiDB-lite"/>
    </source>
</evidence>
<name>A0A8H3DH06_9AGAM</name>
<keyword evidence="7" id="KW-0472">Membrane</keyword>
<evidence type="ECO:0000256" key="2">
    <source>
        <dbReference type="ARBA" id="ARBA00010225"/>
    </source>
</evidence>
<evidence type="ECO:0000313" key="11">
    <source>
        <dbReference type="Proteomes" id="UP000663853"/>
    </source>
</evidence>
<dbReference type="Gene3D" id="1.25.10.10">
    <property type="entry name" value="Leucine-rich Repeat Variant"/>
    <property type="match status" value="2"/>
</dbReference>
<evidence type="ECO:0000256" key="1">
    <source>
        <dbReference type="ARBA" id="ARBA00004308"/>
    </source>
</evidence>
<dbReference type="SUPFAM" id="SSF52540">
    <property type="entry name" value="P-loop containing nucleoside triphosphate hydrolases"/>
    <property type="match status" value="1"/>
</dbReference>
<comment type="similarity">
    <text evidence="3">Belongs to the AFG1 ATPase family.</text>
</comment>
<feature type="region of interest" description="Disordered" evidence="8">
    <location>
        <begin position="1313"/>
        <end position="1392"/>
    </location>
</feature>
<sequence>MAITPTEKYNELVSTGILRDDPHQKGVVGYLQALHDELRSFNPPHHTEVHANPKSLFSRLFSTSASGAATATASPKGLYLYGDVGTGKSMLMDLFYDTLPPEVRSKRRVHFHAFMVDVHKAIHASKAGGAGDKDPIPGVARDLARNAAVLCFDEFQVTDIVDAMILRRLLESLMEAGVVFVMTSNRHPDDLYKNGIQRSSFIPCIELLKQRFHLVDLDSPTGSFELTAHRTVGSDRVLLDYRKIPRALSKVYFDPLTPENRTEMDKLFQALAGDHIETDRALSIWGRQLRIPESAGRVARFSFLDLCGKPLSAADYIEVTREFETIFVTDVPSMNLGQKDMARRFITFIDACYESKTKLFISSEVPITHIFSSDSDNNAGISDHQRGIMDDLGLNTESIGKSSMFTGEEEIFAFARACSRLVQMGTREWAEAAREPAIVRGLNDKLYDKRKAAALDLEKLVRECHNSGDSHRINTIIDQLIDLFSSTTNPLHARNGGLIGLAAAAIALGVEVAIYMDKFIGPLLRCFDDSESRVRYFACESMYNIAKVSKGEILVYFNPIFDHLSRLAADAETSVKNGAELLDRLLKDIVAESAPVYFPQFPETEKARRKQDEAYKLKHEGVLVPQSDFPGARRAFSLAGFIPLLAERITVISPFTRSYLVSWISVLDSVPDLELVTYLPDFLDGLLKYLSDPTEDVKVATENVLADFLLEIQEITNLQKKEEGKARAAREAIAAQNEKVEESKAAQTGTDADSENLSRGAFMPDGEAKPSVDSVNKAPEVESGAWVPGQGVKVDHAAIVEILIDQLDPSQDEIQQTTALGWISKFLEFASEVMVPFTPRLIPAILPNLAHHIPAMQSAAAQTNQKLFSLIQDLPSPPAATGGGVPSSSAQSLRNAPSSPVSAGPRLTVTESTTPNDSNEKPQPQPTKLRTAALPVDTVSIASGSAVESSQGPASRPHSPIPSTSPEDPDPFDYQSTVNGLTIQFLSEHEETRIFSLKWLIMLHQKAPKKILSMDDGTFPALLKTLSDTSEEVIKHDLQLLAQISSSSEEGYFKSFVINLLELFSTDKGLLDSRGSLIIRQLCMSLNTERIYRTFAEILEREEDLEFASVMAQKLNIILITSPELSDFRKRLKNLESRDGQALFTTLYRSWCHNAVSVFSLCLLAQAYEHASNLLAVFGELEITVQLLVQIDKLVQLIESPVFTSLRLQLLEPDRYPYLFKCLYGLLMLLPQSSAFISLSRRLNAVGSMGVQHMPQRSQSSTVATQVVNRSKVARDEIKWQELLSHFRSVQARHEKARRRDLAIEPEFSFIDSTESDRAQGPSSRPTMRRKVSSQPGDMPTNRQGALSPLNPRRGLLGSAVSAIGGVGGRPSSPTLAARSRKSTAPVMGAKK</sequence>
<evidence type="ECO:0000313" key="10">
    <source>
        <dbReference type="EMBL" id="CAE6522713.1"/>
    </source>
</evidence>
<dbReference type="PANTHER" id="PTHR16023:SF0">
    <property type="entry name" value="PROTEIN VAC14 HOMOLOG"/>
    <property type="match status" value="1"/>
</dbReference>
<proteinExistence type="inferred from homology"/>
<evidence type="ECO:0000256" key="6">
    <source>
        <dbReference type="ARBA" id="ARBA00022840"/>
    </source>
</evidence>
<dbReference type="InterPro" id="IPR016024">
    <property type="entry name" value="ARM-type_fold"/>
</dbReference>
<dbReference type="GO" id="GO:0006661">
    <property type="term" value="P:phosphatidylinositol biosynthetic process"/>
    <property type="evidence" value="ECO:0007669"/>
    <property type="project" value="InterPro"/>
</dbReference>
<feature type="compositionally biased region" description="Polar residues" evidence="8">
    <location>
        <begin position="886"/>
        <end position="901"/>
    </location>
</feature>
<feature type="compositionally biased region" description="Polar residues" evidence="8">
    <location>
        <begin position="943"/>
        <end position="953"/>
    </location>
</feature>
<dbReference type="InterPro" id="IPR026825">
    <property type="entry name" value="Vac14"/>
</dbReference>
<reference evidence="10" key="1">
    <citation type="submission" date="2021-01" db="EMBL/GenBank/DDBJ databases">
        <authorList>
            <person name="Kaushik A."/>
        </authorList>
    </citation>
    <scope>NUCLEOTIDE SEQUENCE</scope>
    <source>
        <strain evidence="10">AG6-10EEA</strain>
    </source>
</reference>
<feature type="domain" description="Vacuolar protein 14 C-terminal Fig4-binding" evidence="9">
    <location>
        <begin position="1070"/>
        <end position="1246"/>
    </location>
</feature>
<dbReference type="Proteomes" id="UP000663853">
    <property type="component" value="Unassembled WGS sequence"/>
</dbReference>
<feature type="region of interest" description="Disordered" evidence="8">
    <location>
        <begin position="873"/>
        <end position="930"/>
    </location>
</feature>